<keyword evidence="2" id="KW-1185">Reference proteome</keyword>
<name>A0ABR4LTA1_9EURO</name>
<organism evidence="1 2">
    <name type="scientific">Aspergillus lucknowensis</name>
    <dbReference type="NCBI Taxonomy" id="176173"/>
    <lineage>
        <taxon>Eukaryota</taxon>
        <taxon>Fungi</taxon>
        <taxon>Dikarya</taxon>
        <taxon>Ascomycota</taxon>
        <taxon>Pezizomycotina</taxon>
        <taxon>Eurotiomycetes</taxon>
        <taxon>Eurotiomycetidae</taxon>
        <taxon>Eurotiales</taxon>
        <taxon>Aspergillaceae</taxon>
        <taxon>Aspergillus</taxon>
        <taxon>Aspergillus subgen. Nidulantes</taxon>
    </lineage>
</organism>
<dbReference type="EMBL" id="JBFXLQ010000024">
    <property type="protein sequence ID" value="KAL2866623.1"/>
    <property type="molecule type" value="Genomic_DNA"/>
</dbReference>
<gene>
    <name evidence="1" type="ORF">BJX67DRAFT_355338</name>
</gene>
<evidence type="ECO:0008006" key="3">
    <source>
        <dbReference type="Google" id="ProtNLM"/>
    </source>
</evidence>
<comment type="caution">
    <text evidence="1">The sequence shown here is derived from an EMBL/GenBank/DDBJ whole genome shotgun (WGS) entry which is preliminary data.</text>
</comment>
<reference evidence="1 2" key="1">
    <citation type="submission" date="2024-07" db="EMBL/GenBank/DDBJ databases">
        <title>Section-level genome sequencing and comparative genomics of Aspergillus sections Usti and Cavernicolus.</title>
        <authorList>
            <consortium name="Lawrence Berkeley National Laboratory"/>
            <person name="Nybo J.L."/>
            <person name="Vesth T.C."/>
            <person name="Theobald S."/>
            <person name="Frisvad J.C."/>
            <person name="Larsen T.O."/>
            <person name="Kjaerboelling I."/>
            <person name="Rothschild-Mancinelli K."/>
            <person name="Lyhne E.K."/>
            <person name="Kogle M.E."/>
            <person name="Barry K."/>
            <person name="Clum A."/>
            <person name="Na H."/>
            <person name="Ledsgaard L."/>
            <person name="Lin J."/>
            <person name="Lipzen A."/>
            <person name="Kuo A."/>
            <person name="Riley R."/>
            <person name="Mondo S."/>
            <person name="Labutti K."/>
            <person name="Haridas S."/>
            <person name="Pangalinan J."/>
            <person name="Salamov A.A."/>
            <person name="Simmons B.A."/>
            <person name="Magnuson J.K."/>
            <person name="Chen J."/>
            <person name="Drula E."/>
            <person name="Henrissat B."/>
            <person name="Wiebenga A."/>
            <person name="Lubbers R.J."/>
            <person name="Gomes A.C."/>
            <person name="Macurrencykelacurrency M.R."/>
            <person name="Stajich J."/>
            <person name="Grigoriev I.V."/>
            <person name="Mortensen U.H."/>
            <person name="De Vries R.P."/>
            <person name="Baker S.E."/>
            <person name="Andersen M.R."/>
        </authorList>
    </citation>
    <scope>NUCLEOTIDE SEQUENCE [LARGE SCALE GENOMIC DNA]</scope>
    <source>
        <strain evidence="1 2">CBS 449.75</strain>
    </source>
</reference>
<evidence type="ECO:0000313" key="2">
    <source>
        <dbReference type="Proteomes" id="UP001610432"/>
    </source>
</evidence>
<accession>A0ABR4LTA1</accession>
<proteinExistence type="predicted"/>
<sequence length="69" mass="7838">MATPTKDNDWDIQSPEVKRMLAAERYDDCLSCRIMGKWIDRLGPISGLFGSLLRVSAKPSFSQMQFTNI</sequence>
<dbReference type="GeneID" id="98144372"/>
<protein>
    <recommendedName>
        <fullName evidence="3">DUF4536 domain-containing protein</fullName>
    </recommendedName>
</protein>
<evidence type="ECO:0000313" key="1">
    <source>
        <dbReference type="EMBL" id="KAL2866623.1"/>
    </source>
</evidence>
<dbReference type="Proteomes" id="UP001610432">
    <property type="component" value="Unassembled WGS sequence"/>
</dbReference>
<dbReference type="RefSeq" id="XP_070885602.1">
    <property type="nucleotide sequence ID" value="XM_071029300.1"/>
</dbReference>